<keyword evidence="2" id="KW-0472">Membrane</keyword>
<comment type="caution">
    <text evidence="4">The sequence shown here is derived from an EMBL/GenBank/DDBJ whole genome shotgun (WGS) entry which is preliminary data.</text>
</comment>
<dbReference type="Pfam" id="PF26449">
    <property type="entry name" value="DUF8128"/>
    <property type="match status" value="1"/>
</dbReference>
<evidence type="ECO:0000256" key="2">
    <source>
        <dbReference type="SAM" id="Phobius"/>
    </source>
</evidence>
<evidence type="ECO:0000313" key="5">
    <source>
        <dbReference type="Proteomes" id="UP000231581"/>
    </source>
</evidence>
<organism evidence="4 5">
    <name type="scientific">Candidatus Uhrbacteria bacterium CG22_combo_CG10-13_8_21_14_all_47_17</name>
    <dbReference type="NCBI Taxonomy" id="1975041"/>
    <lineage>
        <taxon>Bacteria</taxon>
        <taxon>Candidatus Uhriibacteriota</taxon>
    </lineage>
</organism>
<keyword evidence="2" id="KW-1133">Transmembrane helix</keyword>
<evidence type="ECO:0000313" key="4">
    <source>
        <dbReference type="EMBL" id="PIP61021.1"/>
    </source>
</evidence>
<reference evidence="4 5" key="1">
    <citation type="submission" date="2017-09" db="EMBL/GenBank/DDBJ databases">
        <title>Depth-based differentiation of microbial function through sediment-hosted aquifers and enrichment of novel symbionts in the deep terrestrial subsurface.</title>
        <authorList>
            <person name="Probst A.J."/>
            <person name="Ladd B."/>
            <person name="Jarett J.K."/>
            <person name="Geller-Mcgrath D.E."/>
            <person name="Sieber C.M."/>
            <person name="Emerson J.B."/>
            <person name="Anantharaman K."/>
            <person name="Thomas B.C."/>
            <person name="Malmstrom R."/>
            <person name="Stieglmeier M."/>
            <person name="Klingl A."/>
            <person name="Woyke T."/>
            <person name="Ryan C.M."/>
            <person name="Banfield J.F."/>
        </authorList>
    </citation>
    <scope>NUCLEOTIDE SEQUENCE [LARGE SCALE GENOMIC DNA]</scope>
    <source>
        <strain evidence="4">CG22_combo_CG10-13_8_21_14_all_47_17</strain>
    </source>
</reference>
<dbReference type="EMBL" id="PCSZ01000001">
    <property type="protein sequence ID" value="PIP61021.1"/>
    <property type="molecule type" value="Genomic_DNA"/>
</dbReference>
<feature type="domain" description="DUF8128" evidence="3">
    <location>
        <begin position="66"/>
        <end position="340"/>
    </location>
</feature>
<dbReference type="InterPro" id="IPR058441">
    <property type="entry name" value="DUF8128"/>
</dbReference>
<evidence type="ECO:0000256" key="1">
    <source>
        <dbReference type="SAM" id="MobiDB-lite"/>
    </source>
</evidence>
<proteinExistence type="predicted"/>
<sequence>MLQSLYSFSIFQFDLNAFLNAAGSDPFTAMVILFVNGGWIILVVFLFWMLRTLWLDLVQSKAAAKKEWVMLEIDIPRTSEQTVRAVENIFSNLAGAHSSVGWTDTWIHGESQASISIEIASIEGRVSFFVHSLSSLRDLIEASIYAQYPDAEIREAEDYTKNVPINYPDEEWDLWGTEMTNVQPDPYPLRTYPEFEDKVSGELKDPIAVLLENFSRLGKGEQAWYQIVMLPTDQKDFRKRAEKVINKLKGTEVKPKPSVLTQVIELPIQAAQDVMSVALGSSGSAPKKEEKKNDPPRMMMLSPGERYVLEAVERKESKIGFMCKIRFLYIAKKTVMKKSKAVQPFIGAIKQMNTFNMQALKPDLKRTGMSSNLWWFKARRNNTRKSKLIRAYRGRSSWVGLSPFQLSGEELATLWHFPILLQVRAPQLRRVEAKKAEPPANIPFA</sequence>
<accession>A0A2H0BTR3</accession>
<evidence type="ECO:0000259" key="3">
    <source>
        <dbReference type="Pfam" id="PF26449"/>
    </source>
</evidence>
<feature type="transmembrane region" description="Helical" evidence="2">
    <location>
        <begin position="27"/>
        <end position="50"/>
    </location>
</feature>
<keyword evidence="2" id="KW-0812">Transmembrane</keyword>
<dbReference type="Proteomes" id="UP000231581">
    <property type="component" value="Unassembled WGS sequence"/>
</dbReference>
<name>A0A2H0BTR3_9BACT</name>
<protein>
    <recommendedName>
        <fullName evidence="3">DUF8128 domain-containing protein</fullName>
    </recommendedName>
</protein>
<gene>
    <name evidence="4" type="ORF">COX00_00015</name>
</gene>
<dbReference type="AlphaFoldDB" id="A0A2H0BTR3"/>
<feature type="region of interest" description="Disordered" evidence="1">
    <location>
        <begin position="279"/>
        <end position="299"/>
    </location>
</feature>
<feature type="compositionally biased region" description="Basic and acidic residues" evidence="1">
    <location>
        <begin position="286"/>
        <end position="295"/>
    </location>
</feature>